<evidence type="ECO:0000256" key="9">
    <source>
        <dbReference type="SAM" id="MobiDB-lite"/>
    </source>
</evidence>
<comment type="function">
    <text evidence="8">Necessary for the splicing of pre-mRNA.</text>
</comment>
<dbReference type="GO" id="GO:0006397">
    <property type="term" value="P:mRNA processing"/>
    <property type="evidence" value="ECO:0007669"/>
    <property type="project" value="UniProtKB-KW"/>
</dbReference>
<dbReference type="PANTHER" id="PTHR23139">
    <property type="entry name" value="RNA-BINDING PROTEIN"/>
    <property type="match status" value="1"/>
</dbReference>
<evidence type="ECO:0000256" key="1">
    <source>
        <dbReference type="ARBA" id="ARBA00004123"/>
    </source>
</evidence>
<dbReference type="GO" id="GO:0003723">
    <property type="term" value="F:RNA binding"/>
    <property type="evidence" value="ECO:0007669"/>
    <property type="project" value="UniProtKB-UniRule"/>
</dbReference>
<evidence type="ECO:0000313" key="11">
    <source>
        <dbReference type="EMBL" id="CDJ48824.1"/>
    </source>
</evidence>
<accession>U6LJT2</accession>
<name>U6LJT2_9EIME</name>
<comment type="subcellular location">
    <subcellularLocation>
        <location evidence="1 8">Nucleus</location>
    </subcellularLocation>
</comment>
<reference evidence="11" key="1">
    <citation type="submission" date="2013-10" db="EMBL/GenBank/DDBJ databases">
        <title>Genomic analysis of the causative agents of coccidiosis in chickens.</title>
        <authorList>
            <person name="Reid A.J."/>
            <person name="Blake D."/>
            <person name="Billington K."/>
            <person name="Browne H."/>
            <person name="Dunn M."/>
            <person name="Hung S."/>
            <person name="Kawahara F."/>
            <person name="Miranda-Saavedra D."/>
            <person name="Mourier T."/>
            <person name="Nagra H."/>
            <person name="Otto T.D."/>
            <person name="Rawlings N."/>
            <person name="Sanchez A."/>
            <person name="Sanders M."/>
            <person name="Subramaniam C."/>
            <person name="Tay Y."/>
            <person name="Dear P."/>
            <person name="Doerig C."/>
            <person name="Gruber A."/>
            <person name="Parkinson J."/>
            <person name="Shirley M."/>
            <person name="Wan K.L."/>
            <person name="Berriman M."/>
            <person name="Tomley F."/>
            <person name="Pain A."/>
        </authorList>
    </citation>
    <scope>NUCLEOTIDE SEQUENCE [LARGE SCALE GENOMIC DNA]</scope>
    <source>
        <strain evidence="11">Houghton</strain>
    </source>
</reference>
<feature type="region of interest" description="Disordered" evidence="9">
    <location>
        <begin position="112"/>
        <end position="157"/>
    </location>
</feature>
<proteinExistence type="inferred from homology"/>
<feature type="compositionally biased region" description="Low complexity" evidence="9">
    <location>
        <begin position="35"/>
        <end position="44"/>
    </location>
</feature>
<sequence>MPPQAASEDAPEKESRSRSRSTEARAGRGEGESGDGSSDSAAVVAAAAAAAARAAAARKAAADDVNSTLTRLMPAASKVRTTYAPVVTGQEAAAAAAAAADARTKLQQSLNAMFQPPPPSSPPPAAQGGASNGAPPQPAGAPLTPQPPAPSARATVHSESDRIARRLFINNIPPGTTEADICGFFNGALLAVNAQTGFTDLSLASDKPQLLPVERCEGLHENARHCFLDLRSHEWVVLCLKLDGITFNNNSLRVMRPKEYVLPPGGDPAKTVHIPELERNPNVCFSLVRFIPKCLVTRRPQENEVRATAPPRNADCKLYIQNLPQEMGEDQVRDLLEQFGKLRVLNLIKNRQTGKHRGYGFFEYEDPDVTDQAIESLNGFVCGASVLSVQRSNFMPDLIPIKPHTTDVTSLPSSTSYAVLSDPVVAIQVRAGRTIGEKPSRVVQLLNTIYPEDVMTDSSHEAAIKDIRSEAEKYGPLEEVVIPRPNEDLSYKPGVGKVFLVYGDVTSARRAQYMLNGRRFDQTRVVCAAFFPEQRYKEGHYTLT</sequence>
<gene>
    <name evidence="11" type="ORF">EBH_0022410</name>
</gene>
<evidence type="ECO:0000256" key="5">
    <source>
        <dbReference type="ARBA" id="ARBA00023187"/>
    </source>
</evidence>
<dbReference type="VEuPathDB" id="ToxoDB:EBH_0022410"/>
<reference evidence="11" key="2">
    <citation type="submission" date="2013-10" db="EMBL/GenBank/DDBJ databases">
        <authorList>
            <person name="Aslett M."/>
        </authorList>
    </citation>
    <scope>NUCLEOTIDE SEQUENCE [LARGE SCALE GENOMIC DNA]</scope>
    <source>
        <strain evidence="11">Houghton</strain>
    </source>
</reference>
<comment type="similarity">
    <text evidence="8">Belongs to the splicing factor SR family.</text>
</comment>
<dbReference type="Pfam" id="PF00076">
    <property type="entry name" value="RRM_1"/>
    <property type="match status" value="1"/>
</dbReference>
<keyword evidence="3" id="KW-0677">Repeat</keyword>
<dbReference type="InterPro" id="IPR006529">
    <property type="entry name" value="U2AF_lg"/>
</dbReference>
<dbReference type="SMART" id="SM00360">
    <property type="entry name" value="RRM"/>
    <property type="match status" value="3"/>
</dbReference>
<keyword evidence="4 7" id="KW-0694">RNA-binding</keyword>
<evidence type="ECO:0000256" key="4">
    <source>
        <dbReference type="ARBA" id="ARBA00022884"/>
    </source>
</evidence>
<keyword evidence="2 8" id="KW-0507">mRNA processing</keyword>
<feature type="compositionally biased region" description="Basic and acidic residues" evidence="9">
    <location>
        <begin position="10"/>
        <end position="31"/>
    </location>
</feature>
<dbReference type="SUPFAM" id="SSF54928">
    <property type="entry name" value="RNA-binding domain, RBD"/>
    <property type="match status" value="2"/>
</dbReference>
<protein>
    <recommendedName>
        <fullName evidence="8">Splicing factor U2AF subunit</fullName>
    </recommendedName>
    <alternativeName>
        <fullName evidence="8">U2 snRNP auxiliary factor large subunit</fullName>
    </alternativeName>
</protein>
<evidence type="ECO:0000256" key="3">
    <source>
        <dbReference type="ARBA" id="ARBA00022737"/>
    </source>
</evidence>
<evidence type="ECO:0000313" key="12">
    <source>
        <dbReference type="Proteomes" id="UP000030750"/>
    </source>
</evidence>
<dbReference type="Gene3D" id="3.30.70.330">
    <property type="match status" value="3"/>
</dbReference>
<dbReference type="GO" id="GO:0008380">
    <property type="term" value="P:RNA splicing"/>
    <property type="evidence" value="ECO:0007669"/>
    <property type="project" value="UniProtKB-KW"/>
</dbReference>
<keyword evidence="5 8" id="KW-0508">mRNA splicing</keyword>
<dbReference type="InterPro" id="IPR035979">
    <property type="entry name" value="RBD_domain_sf"/>
</dbReference>
<dbReference type="InterPro" id="IPR012677">
    <property type="entry name" value="Nucleotide-bd_a/b_plait_sf"/>
</dbReference>
<dbReference type="EMBL" id="HG711327">
    <property type="protein sequence ID" value="CDJ48824.1"/>
    <property type="molecule type" value="Genomic_DNA"/>
</dbReference>
<dbReference type="FunFam" id="3.30.70.330:FF:000097">
    <property type="entry name" value="U2 snRNP auxiliary factor large subunit"/>
    <property type="match status" value="1"/>
</dbReference>
<organism evidence="11 12">
    <name type="scientific">Eimeria brunetti</name>
    <dbReference type="NCBI Taxonomy" id="51314"/>
    <lineage>
        <taxon>Eukaryota</taxon>
        <taxon>Sar</taxon>
        <taxon>Alveolata</taxon>
        <taxon>Apicomplexa</taxon>
        <taxon>Conoidasida</taxon>
        <taxon>Coccidia</taxon>
        <taxon>Eucoccidiorida</taxon>
        <taxon>Eimeriorina</taxon>
        <taxon>Eimeriidae</taxon>
        <taxon>Eimeria</taxon>
    </lineage>
</organism>
<dbReference type="InterPro" id="IPR000504">
    <property type="entry name" value="RRM_dom"/>
</dbReference>
<keyword evidence="6 8" id="KW-0539">Nucleus</keyword>
<evidence type="ECO:0000256" key="6">
    <source>
        <dbReference type="ARBA" id="ARBA00023242"/>
    </source>
</evidence>
<feature type="compositionally biased region" description="Pro residues" evidence="9">
    <location>
        <begin position="115"/>
        <end position="125"/>
    </location>
</feature>
<keyword evidence="12" id="KW-1185">Reference proteome</keyword>
<dbReference type="PROSITE" id="PS50102">
    <property type="entry name" value="RRM"/>
    <property type="match status" value="1"/>
</dbReference>
<evidence type="ECO:0000256" key="2">
    <source>
        <dbReference type="ARBA" id="ARBA00022664"/>
    </source>
</evidence>
<evidence type="ECO:0000256" key="7">
    <source>
        <dbReference type="PROSITE-ProRule" id="PRU00176"/>
    </source>
</evidence>
<feature type="region of interest" description="Disordered" evidence="9">
    <location>
        <begin position="1"/>
        <end position="44"/>
    </location>
</feature>
<dbReference type="NCBIfam" id="TIGR01642">
    <property type="entry name" value="U2AF_lg"/>
    <property type="match status" value="1"/>
</dbReference>
<dbReference type="GO" id="GO:0005634">
    <property type="term" value="C:nucleus"/>
    <property type="evidence" value="ECO:0007669"/>
    <property type="project" value="UniProtKB-SubCell"/>
</dbReference>
<dbReference type="CDD" id="cd12232">
    <property type="entry name" value="RRM3_U2AF65"/>
    <property type="match status" value="1"/>
</dbReference>
<evidence type="ECO:0000259" key="10">
    <source>
        <dbReference type="PROSITE" id="PS50102"/>
    </source>
</evidence>
<dbReference type="AlphaFoldDB" id="U6LJT2"/>
<dbReference type="Proteomes" id="UP000030750">
    <property type="component" value="Unassembled WGS sequence"/>
</dbReference>
<feature type="domain" description="RRM" evidence="10">
    <location>
        <begin position="316"/>
        <end position="394"/>
    </location>
</feature>
<dbReference type="OrthoDB" id="10266058at2759"/>
<evidence type="ECO:0000256" key="8">
    <source>
        <dbReference type="RuleBase" id="RU364135"/>
    </source>
</evidence>
<feature type="compositionally biased region" description="Pro residues" evidence="9">
    <location>
        <begin position="135"/>
        <end position="150"/>
    </location>
</feature>